<dbReference type="OrthoDB" id="6361347at2759"/>
<sequence>MPLEKVCKSCELNESNFCLTCTAGLRRKSNTSKGFSAQDFVEHLLTKGSIAPCDETADQFNNNKLPPYYDEEMYIRGQKFFHKHIFGMFLGNLLGLMAGLSIQSSLAVLIMTKMSGSDYTAYKRYVSTILHMMIWYDSDFKPGSRLWKSLENVKQKHNSASKKSMCVLKYRINQKDMALAQFGFMGLIVTRNQLLGIHDMNDDELECFLHVWRVIGYVLGMEEQYNLCRKNIDETKAICHEILTRVITPTVEEKQTNHLDMVNYLINGLRTMNPFLETKTFMFYMRIVLNNDLTCVGNNDLEYRLMSNDQKFRLRAILLTIKSLQYSLVRILLNSLQWFSVWIIKTYPYLAFYKFGKANSYVNIMRTY</sequence>
<gene>
    <name evidence="4" type="primary">LOC115884641</name>
</gene>
<evidence type="ECO:0000313" key="4">
    <source>
        <dbReference type="RefSeq" id="XP_030759157.1"/>
    </source>
</evidence>
<feature type="transmembrane region" description="Helical" evidence="1">
    <location>
        <begin position="85"/>
        <end position="110"/>
    </location>
</feature>
<dbReference type="GeneID" id="115884641"/>
<evidence type="ECO:0000313" key="3">
    <source>
        <dbReference type="Proteomes" id="UP000504635"/>
    </source>
</evidence>
<keyword evidence="1" id="KW-1133">Transmembrane helix</keyword>
<protein>
    <submittedName>
        <fullName evidence="4">Uncharacterized protein LOC115884641 isoform X1</fullName>
    </submittedName>
</protein>
<keyword evidence="3" id="KW-1185">Reference proteome</keyword>
<reference evidence="4" key="1">
    <citation type="submission" date="2025-08" db="UniProtKB">
        <authorList>
            <consortium name="RefSeq"/>
        </authorList>
    </citation>
    <scope>IDENTIFICATION</scope>
    <source>
        <tissue evidence="4">Gonads</tissue>
    </source>
</reference>
<dbReference type="PANTHER" id="PTHR37159:SF1">
    <property type="entry name" value="GH11867P"/>
    <property type="match status" value="1"/>
</dbReference>
<feature type="domain" description="ER-bound oxygenase mpaB/mpaB'/Rubber oxygenase catalytic" evidence="2">
    <location>
        <begin position="86"/>
        <end position="256"/>
    </location>
</feature>
<accession>A0A6J2Y6A9</accession>
<dbReference type="AlphaFoldDB" id="A0A6J2Y6A9"/>
<dbReference type="KEGG" id="soy:115884641"/>
<dbReference type="InParanoid" id="A0A6J2Y6A9"/>
<proteinExistence type="predicted"/>
<evidence type="ECO:0000259" key="2">
    <source>
        <dbReference type="Pfam" id="PF09995"/>
    </source>
</evidence>
<dbReference type="RefSeq" id="XP_030759157.1">
    <property type="nucleotide sequence ID" value="XM_030903297.1"/>
</dbReference>
<dbReference type="PANTHER" id="PTHR37159">
    <property type="entry name" value="GH11867P"/>
    <property type="match status" value="1"/>
</dbReference>
<organism evidence="3 4">
    <name type="scientific">Sitophilus oryzae</name>
    <name type="common">Rice weevil</name>
    <name type="synonym">Curculio oryzae</name>
    <dbReference type="NCBI Taxonomy" id="7048"/>
    <lineage>
        <taxon>Eukaryota</taxon>
        <taxon>Metazoa</taxon>
        <taxon>Ecdysozoa</taxon>
        <taxon>Arthropoda</taxon>
        <taxon>Hexapoda</taxon>
        <taxon>Insecta</taxon>
        <taxon>Pterygota</taxon>
        <taxon>Neoptera</taxon>
        <taxon>Endopterygota</taxon>
        <taxon>Coleoptera</taxon>
        <taxon>Polyphaga</taxon>
        <taxon>Cucujiformia</taxon>
        <taxon>Curculionidae</taxon>
        <taxon>Dryophthorinae</taxon>
        <taxon>Sitophilus</taxon>
    </lineage>
</organism>
<dbReference type="Proteomes" id="UP000504635">
    <property type="component" value="Unplaced"/>
</dbReference>
<keyword evidence="1" id="KW-0812">Transmembrane</keyword>
<keyword evidence="1" id="KW-0472">Membrane</keyword>
<dbReference type="GO" id="GO:0016491">
    <property type="term" value="F:oxidoreductase activity"/>
    <property type="evidence" value="ECO:0007669"/>
    <property type="project" value="InterPro"/>
</dbReference>
<name>A0A6J2Y6A9_SITOR</name>
<dbReference type="Pfam" id="PF09995">
    <property type="entry name" value="MPAB_Lcp_cat"/>
    <property type="match status" value="1"/>
</dbReference>
<evidence type="ECO:0000256" key="1">
    <source>
        <dbReference type="SAM" id="Phobius"/>
    </source>
</evidence>
<dbReference type="InterPro" id="IPR018713">
    <property type="entry name" value="MPAB/Lcp_cat_dom"/>
</dbReference>